<dbReference type="Pfam" id="PF00535">
    <property type="entry name" value="Glycos_transf_2"/>
    <property type="match status" value="1"/>
</dbReference>
<dbReference type="SUPFAM" id="SSF53448">
    <property type="entry name" value="Nucleotide-diphospho-sugar transferases"/>
    <property type="match status" value="1"/>
</dbReference>
<evidence type="ECO:0000313" key="6">
    <source>
        <dbReference type="Proteomes" id="UP000029723"/>
    </source>
</evidence>
<evidence type="ECO:0000256" key="3">
    <source>
        <dbReference type="ARBA" id="ARBA00022679"/>
    </source>
</evidence>
<dbReference type="PANTHER" id="PTHR43685:SF5">
    <property type="entry name" value="GLYCOSYLTRANSFERASE EPSE-RELATED"/>
    <property type="match status" value="1"/>
</dbReference>
<proteinExistence type="inferred from homology"/>
<gene>
    <name evidence="5" type="ORF">HMPREF9304_04855</name>
</gene>
<sequence>MSKLKFSVIMSIYKNDNPEYLQVALDSIIHQTLVPDEIVLIADGPVPQSLIDVVEKTKTRFAGLHAYYQDKNRGLGGALRIAVEKAQYDYLARMDSDDISLPDRFEKQMRCFEEDHELAVVGGMITEFVDSPEHVVSKRILPLDDRGIKRFMQSRCGVNHVTVVMKKSELLRAGNYQQDFKQEDYYLWARMIEAGCKFRNIPDIVVNVRSGRDQFARRGGMAYYKDVLALNKWMWQHGLITLPKMIYNDMVRGTVQFLLPNSVRTWVYQRFLRK</sequence>
<protein>
    <submittedName>
        <fullName evidence="5">Glycosyl transferase</fullName>
    </submittedName>
</protein>
<comment type="caution">
    <text evidence="5">The sequence shown here is derived from an EMBL/GenBank/DDBJ whole genome shotgun (WGS) entry which is preliminary data.</text>
</comment>
<keyword evidence="2" id="KW-0328">Glycosyltransferase</keyword>
<dbReference type="EMBL" id="JRPQ01000072">
    <property type="protein sequence ID" value="KGI22372.1"/>
    <property type="molecule type" value="Genomic_DNA"/>
</dbReference>
<dbReference type="InterPro" id="IPR050834">
    <property type="entry name" value="Glycosyltransf_2"/>
</dbReference>
<evidence type="ECO:0000259" key="4">
    <source>
        <dbReference type="Pfam" id="PF00535"/>
    </source>
</evidence>
<reference evidence="5 6" key="1">
    <citation type="submission" date="2014-07" db="EMBL/GenBank/DDBJ databases">
        <authorList>
            <person name="McCorrison J."/>
            <person name="Sanka R."/>
            <person name="Torralba M."/>
            <person name="Gillis M."/>
            <person name="Haft D.H."/>
            <person name="Methe B."/>
            <person name="Sutton G."/>
            <person name="Nelson K.E."/>
        </authorList>
    </citation>
    <scope>NUCLEOTIDE SEQUENCE [LARGE SCALE GENOMIC DNA]</scope>
    <source>
        <strain evidence="5 6">S9-PR14</strain>
    </source>
</reference>
<dbReference type="GO" id="GO:0016757">
    <property type="term" value="F:glycosyltransferase activity"/>
    <property type="evidence" value="ECO:0007669"/>
    <property type="project" value="UniProtKB-KW"/>
</dbReference>
<feature type="domain" description="Glycosyltransferase 2-like" evidence="4">
    <location>
        <begin position="7"/>
        <end position="140"/>
    </location>
</feature>
<accession>A0A098YSU3</accession>
<dbReference type="PANTHER" id="PTHR43685">
    <property type="entry name" value="GLYCOSYLTRANSFERASE"/>
    <property type="match status" value="1"/>
</dbReference>
<evidence type="ECO:0000256" key="2">
    <source>
        <dbReference type="ARBA" id="ARBA00022676"/>
    </source>
</evidence>
<name>A0A098YSU3_9BACT</name>
<dbReference type="Gene3D" id="3.90.550.10">
    <property type="entry name" value="Spore Coat Polysaccharide Biosynthesis Protein SpsA, Chain A"/>
    <property type="match status" value="1"/>
</dbReference>
<evidence type="ECO:0000313" key="5">
    <source>
        <dbReference type="EMBL" id="KGI22372.1"/>
    </source>
</evidence>
<dbReference type="AlphaFoldDB" id="A0A098YSU3"/>
<dbReference type="InterPro" id="IPR001173">
    <property type="entry name" value="Glyco_trans_2-like"/>
</dbReference>
<dbReference type="RefSeq" id="WP_036926869.1">
    <property type="nucleotide sequence ID" value="NZ_JRPQ01000072.1"/>
</dbReference>
<organism evidence="5 6">
    <name type="scientific">Hoylesella timonensis S9-PR14</name>
    <dbReference type="NCBI Taxonomy" id="1401062"/>
    <lineage>
        <taxon>Bacteria</taxon>
        <taxon>Pseudomonadati</taxon>
        <taxon>Bacteroidota</taxon>
        <taxon>Bacteroidia</taxon>
        <taxon>Bacteroidales</taxon>
        <taxon>Prevotellaceae</taxon>
        <taxon>Hoylesella</taxon>
    </lineage>
</organism>
<keyword evidence="3 5" id="KW-0808">Transferase</keyword>
<dbReference type="Proteomes" id="UP000029723">
    <property type="component" value="Unassembled WGS sequence"/>
</dbReference>
<dbReference type="InterPro" id="IPR029044">
    <property type="entry name" value="Nucleotide-diphossugar_trans"/>
</dbReference>
<comment type="similarity">
    <text evidence="1">Belongs to the glycosyltransferase 2 family.</text>
</comment>
<evidence type="ECO:0000256" key="1">
    <source>
        <dbReference type="ARBA" id="ARBA00006739"/>
    </source>
</evidence>
<dbReference type="OrthoDB" id="9815829at2"/>